<sequence length="141" mass="16325">MKQSKLKVDSILEYYDNPQLLTARDCFDTLYLCLLYEDTPECKYTAIRISSKRLQNFCMGKKDLRSLFLSPEGDKEYFNVRGADNNLVLDLKINTTIPEDRLPDEGYYLETSGKESIVVNIPVKDKGLFTEIVRKFGWACM</sequence>
<gene>
    <name evidence="2" type="ORF">EXN75_02035</name>
</gene>
<dbReference type="InterPro" id="IPR046482">
    <property type="entry name" value="DUF6575"/>
</dbReference>
<dbReference type="Proteomes" id="UP000297872">
    <property type="component" value="Unassembled WGS sequence"/>
</dbReference>
<comment type="caution">
    <text evidence="2">The sequence shown here is derived from an EMBL/GenBank/DDBJ whole genome shotgun (WGS) entry which is preliminary data.</text>
</comment>
<proteinExistence type="predicted"/>
<name>A0A4Y8VV82_9BACT</name>
<dbReference type="OrthoDB" id="1074331at2"/>
<keyword evidence="3" id="KW-1185">Reference proteome</keyword>
<evidence type="ECO:0000259" key="1">
    <source>
        <dbReference type="Pfam" id="PF20215"/>
    </source>
</evidence>
<reference evidence="2 3" key="1">
    <citation type="submission" date="2019-02" db="EMBL/GenBank/DDBJ databases">
        <title>Draft Genome Sequence of the Prevotella sp. BCRC 81118, Isolated from Human Feces.</title>
        <authorList>
            <person name="Huang C.-H."/>
        </authorList>
    </citation>
    <scope>NUCLEOTIDE SEQUENCE [LARGE SCALE GENOMIC DNA]</scope>
    <source>
        <strain evidence="2 3">BCRC 81118</strain>
    </source>
</reference>
<evidence type="ECO:0000313" key="2">
    <source>
        <dbReference type="EMBL" id="TFH84253.1"/>
    </source>
</evidence>
<organism evidence="2 3">
    <name type="scientific">Segatella hominis</name>
    <dbReference type="NCBI Taxonomy" id="2518605"/>
    <lineage>
        <taxon>Bacteria</taxon>
        <taxon>Pseudomonadati</taxon>
        <taxon>Bacteroidota</taxon>
        <taxon>Bacteroidia</taxon>
        <taxon>Bacteroidales</taxon>
        <taxon>Prevotellaceae</taxon>
        <taxon>Segatella</taxon>
    </lineage>
</organism>
<dbReference type="EMBL" id="SGVY01000004">
    <property type="protein sequence ID" value="TFH84253.1"/>
    <property type="molecule type" value="Genomic_DNA"/>
</dbReference>
<evidence type="ECO:0000313" key="3">
    <source>
        <dbReference type="Proteomes" id="UP000297872"/>
    </source>
</evidence>
<feature type="domain" description="DUF6575" evidence="1">
    <location>
        <begin position="5"/>
        <end position="111"/>
    </location>
</feature>
<dbReference type="Pfam" id="PF20215">
    <property type="entry name" value="DUF6575"/>
    <property type="match status" value="1"/>
</dbReference>
<accession>A0A4Y8VV82</accession>
<dbReference type="AlphaFoldDB" id="A0A4Y8VV82"/>
<protein>
    <recommendedName>
        <fullName evidence="1">DUF6575 domain-containing protein</fullName>
    </recommendedName>
</protein>